<feature type="region of interest" description="Disordered" evidence="1">
    <location>
        <begin position="545"/>
        <end position="569"/>
    </location>
</feature>
<name>A0ABP1B2Z4_9BRYO</name>
<sequence>MGGGLLDNFSPYDMYEPTRTGVRNGAYSWPRSPVMMDPHVFRERPGYNAAAAPASRYVRPQWNDRPTSVGASPIRRSTGEAQDSPAVDRSERRSSPAVRKVRTIPVQDGSYETPQKRTSANKAAPVLVVKESGKDRFPSVKKSSRAAVGVTSAATVIQSVYRGYAVRRTEPLKHLRIISKVRLELKELVNRVAEPEQFDKLRRDGLERLKWNEVSMAMLLRLDSIQGAHPVVRDIRKSVAKEVVQFQEIVDAALNSHDNKETGVEGRENGDDLKTRSDTIHDEEIVAELNDTEEGSGCSSVRRDGESAGAHVQEPEGESVLEHMDVERSTVVEEDEPDETDSHMEVETPVSLPISSQSACIADTDMAHTGEWSIPVVNFVPQPPQATSSGLPETADLNLLHVNRIGQWKCRQNTVDASGTWVKSTHHDDTRAAAEEAGHAGVSSGQEDLVMECLVGGGSPFLQAIAKDSGKDSGEYKKMKDGTLCKDIEELQPEAQNIGNDAVTELKVIAQEEVSVNMQEEVVMGNSQLEEAGRLGSSTEVLVSTKSESDPGSNPLVIEEPSDHKNKLSRNMKSSGMVEEEMDVGKVEPAACLVNVDLEQDVPMGAMMCDECGSPGRSTEVMLANGDKPDSNHEIVLLGRTGVAGAAEGEADHGNSEYVSYLPCLQLKTLQGSGHGETIQAISGDLGIVATEVGEMHPSTAIIFPELTSLGEVTGLSDRALMQKLMEENRKLKAAIGEVLQWGKQQSDIIHNLAKRIEQLEAKVSDSDLLKNGTNVIKKRSKTVGMLPRDTLSAGEEVESVCRPPRSGRFGRHHGRNRLHHLEDGHWSSSAESEEFF</sequence>
<feature type="domain" description="BAG" evidence="2">
    <location>
        <begin position="177"/>
        <end position="254"/>
    </location>
</feature>
<feature type="compositionally biased region" description="Basic and acidic residues" evidence="1">
    <location>
        <begin position="320"/>
        <end position="331"/>
    </location>
</feature>
<dbReference type="Pfam" id="PF02179">
    <property type="entry name" value="BAG"/>
    <property type="match status" value="1"/>
</dbReference>
<dbReference type="SMART" id="SM00264">
    <property type="entry name" value="BAG"/>
    <property type="match status" value="1"/>
</dbReference>
<dbReference type="InterPro" id="IPR003103">
    <property type="entry name" value="BAG_domain"/>
</dbReference>
<evidence type="ECO:0000313" key="3">
    <source>
        <dbReference type="EMBL" id="CAK9869349.1"/>
    </source>
</evidence>
<evidence type="ECO:0000259" key="2">
    <source>
        <dbReference type="PROSITE" id="PS51035"/>
    </source>
</evidence>
<feature type="region of interest" description="Disordered" evidence="1">
    <location>
        <begin position="291"/>
        <end position="352"/>
    </location>
</feature>
<evidence type="ECO:0000313" key="4">
    <source>
        <dbReference type="Proteomes" id="UP001497522"/>
    </source>
</evidence>
<dbReference type="PANTHER" id="PTHR33322">
    <property type="entry name" value="BAG DOMAIN CONTAINING PROTEIN, EXPRESSED"/>
    <property type="match status" value="1"/>
</dbReference>
<dbReference type="Proteomes" id="UP001497522">
    <property type="component" value="Chromosome 19"/>
</dbReference>
<dbReference type="CDD" id="cd23767">
    <property type="entry name" value="IQCD"/>
    <property type="match status" value="1"/>
</dbReference>
<dbReference type="PROSITE" id="PS51035">
    <property type="entry name" value="BAG"/>
    <property type="match status" value="1"/>
</dbReference>
<organism evidence="3 4">
    <name type="scientific">Sphagnum jensenii</name>
    <dbReference type="NCBI Taxonomy" id="128206"/>
    <lineage>
        <taxon>Eukaryota</taxon>
        <taxon>Viridiplantae</taxon>
        <taxon>Streptophyta</taxon>
        <taxon>Embryophyta</taxon>
        <taxon>Bryophyta</taxon>
        <taxon>Sphagnophytina</taxon>
        <taxon>Sphagnopsida</taxon>
        <taxon>Sphagnales</taxon>
        <taxon>Sphagnaceae</taxon>
        <taxon>Sphagnum</taxon>
    </lineage>
</organism>
<dbReference type="EMBL" id="OZ023720">
    <property type="protein sequence ID" value="CAK9869349.1"/>
    <property type="molecule type" value="Genomic_DNA"/>
</dbReference>
<dbReference type="PANTHER" id="PTHR33322:SF4">
    <property type="entry name" value="BAG DOMAIN CONTAINING PROTEIN, EXPRESSED"/>
    <property type="match status" value="1"/>
</dbReference>
<feature type="compositionally biased region" description="Polar residues" evidence="1">
    <location>
        <begin position="110"/>
        <end position="119"/>
    </location>
</feature>
<keyword evidence="4" id="KW-1185">Reference proteome</keyword>
<feature type="region of interest" description="Disordered" evidence="1">
    <location>
        <begin position="58"/>
        <end position="119"/>
    </location>
</feature>
<evidence type="ECO:0000256" key="1">
    <source>
        <dbReference type="SAM" id="MobiDB-lite"/>
    </source>
</evidence>
<dbReference type="InterPro" id="IPR036533">
    <property type="entry name" value="BAG_dom_sf"/>
</dbReference>
<dbReference type="Pfam" id="PF00612">
    <property type="entry name" value="IQ"/>
    <property type="match status" value="1"/>
</dbReference>
<proteinExistence type="predicted"/>
<protein>
    <recommendedName>
        <fullName evidence="2">BAG domain-containing protein</fullName>
    </recommendedName>
</protein>
<dbReference type="SUPFAM" id="SSF63491">
    <property type="entry name" value="BAG domain"/>
    <property type="match status" value="1"/>
</dbReference>
<gene>
    <name evidence="3" type="ORF">CSSPJE1EN2_LOCUS12107</name>
</gene>
<accession>A0ABP1B2Z4</accession>
<dbReference type="Gene3D" id="1.20.58.120">
    <property type="entry name" value="BAG domain"/>
    <property type="match status" value="1"/>
</dbReference>
<dbReference type="InterPro" id="IPR000048">
    <property type="entry name" value="IQ_motif_EF-hand-BS"/>
</dbReference>
<reference evidence="3" key="1">
    <citation type="submission" date="2024-03" db="EMBL/GenBank/DDBJ databases">
        <authorList>
            <consortium name="ELIXIR-Norway"/>
            <consortium name="Elixir Norway"/>
        </authorList>
    </citation>
    <scope>NUCLEOTIDE SEQUENCE</scope>
</reference>
<dbReference type="PROSITE" id="PS50096">
    <property type="entry name" value="IQ"/>
    <property type="match status" value="1"/>
</dbReference>
<dbReference type="InterPro" id="IPR040400">
    <property type="entry name" value="BAG5/6/7/8"/>
</dbReference>